<evidence type="ECO:0008006" key="4">
    <source>
        <dbReference type="Google" id="ProtNLM"/>
    </source>
</evidence>
<feature type="coiled-coil region" evidence="1">
    <location>
        <begin position="27"/>
        <end position="54"/>
    </location>
</feature>
<accession>A0A7J0BH48</accession>
<reference evidence="2 3" key="1">
    <citation type="submission" date="2020-05" db="EMBL/GenBank/DDBJ databases">
        <title>Draft genome sequence of Desulfovibrio sp. strain HN2T.</title>
        <authorList>
            <person name="Ueno A."/>
            <person name="Tamazawa S."/>
            <person name="Tamamura S."/>
            <person name="Murakami T."/>
            <person name="Kiyama T."/>
            <person name="Inomata H."/>
            <person name="Amano Y."/>
            <person name="Miyakawa K."/>
            <person name="Tamaki H."/>
            <person name="Naganuma T."/>
            <person name="Kaneko K."/>
        </authorList>
    </citation>
    <scope>NUCLEOTIDE SEQUENCE [LARGE SCALE GENOMIC DNA]</scope>
    <source>
        <strain evidence="2 3">HN2</strain>
    </source>
</reference>
<dbReference type="EMBL" id="BLVO01000012">
    <property type="protein sequence ID" value="GFM33016.1"/>
    <property type="molecule type" value="Genomic_DNA"/>
</dbReference>
<dbReference type="RefSeq" id="WP_174404664.1">
    <property type="nucleotide sequence ID" value="NZ_BLVO01000012.1"/>
</dbReference>
<proteinExistence type="predicted"/>
<dbReference type="Proteomes" id="UP000503840">
    <property type="component" value="Unassembled WGS sequence"/>
</dbReference>
<comment type="caution">
    <text evidence="2">The sequence shown here is derived from an EMBL/GenBank/DDBJ whole genome shotgun (WGS) entry which is preliminary data.</text>
</comment>
<evidence type="ECO:0000256" key="1">
    <source>
        <dbReference type="SAM" id="Coils"/>
    </source>
</evidence>
<protein>
    <recommendedName>
        <fullName evidence="4">Phage protein</fullName>
    </recommendedName>
</protein>
<dbReference type="AlphaFoldDB" id="A0A7J0BH48"/>
<name>A0A7J0BH48_9BACT</name>
<keyword evidence="3" id="KW-1185">Reference proteome</keyword>
<sequence length="168" mass="18484">MCTILNLALAASAVVGMGSTLIMQEEAAANQRRMANYQADLAETQARQARYEADNTRKLARYEAGSMRRDFLRAQGEQRSLLAAGGVSMADGSAMDVLLDNASEARRREELRLYQGEMDAWRAENQSRSLLADVGLNRMQASQSRVSGWTYAKTGTSFMSQQAGAYAR</sequence>
<keyword evidence="1" id="KW-0175">Coiled coil</keyword>
<evidence type="ECO:0000313" key="3">
    <source>
        <dbReference type="Proteomes" id="UP000503840"/>
    </source>
</evidence>
<evidence type="ECO:0000313" key="2">
    <source>
        <dbReference type="EMBL" id="GFM33016.1"/>
    </source>
</evidence>
<organism evidence="2 3">
    <name type="scientific">Desulfovibrio subterraneus</name>
    <dbReference type="NCBI Taxonomy" id="2718620"/>
    <lineage>
        <taxon>Bacteria</taxon>
        <taxon>Pseudomonadati</taxon>
        <taxon>Thermodesulfobacteriota</taxon>
        <taxon>Desulfovibrionia</taxon>
        <taxon>Desulfovibrionales</taxon>
        <taxon>Desulfovibrionaceae</taxon>
        <taxon>Desulfovibrio</taxon>
    </lineage>
</organism>
<gene>
    <name evidence="2" type="ORF">DSM101010T_13810</name>
</gene>